<reference evidence="1" key="1">
    <citation type="submission" date="2020-08" db="EMBL/GenBank/DDBJ databases">
        <title>Spodoptera exigua strain:BAW_Kor-Di-RS1 Genome sequencing and assembly.</title>
        <authorList>
            <person name="Kim J."/>
            <person name="Nam H.Y."/>
            <person name="Kwon M."/>
            <person name="Choi J.H."/>
            <person name="Cho S.R."/>
            <person name="Kim G.-H."/>
        </authorList>
    </citation>
    <scope>NUCLEOTIDE SEQUENCE</scope>
    <source>
        <strain evidence="1">BAW_Kor-Di-RS1</strain>
        <tissue evidence="1">Whole-body</tissue>
    </source>
</reference>
<protein>
    <submittedName>
        <fullName evidence="1">Uncharacterized protein</fullName>
    </submittedName>
</protein>
<proteinExistence type="predicted"/>
<evidence type="ECO:0000313" key="1">
    <source>
        <dbReference type="EMBL" id="KAF9412145.1"/>
    </source>
</evidence>
<feature type="non-terminal residue" evidence="1">
    <location>
        <position position="236"/>
    </location>
</feature>
<gene>
    <name evidence="1" type="ORF">HW555_009275</name>
</gene>
<organism evidence="1 2">
    <name type="scientific">Spodoptera exigua</name>
    <name type="common">Beet armyworm</name>
    <name type="synonym">Noctua fulgens</name>
    <dbReference type="NCBI Taxonomy" id="7107"/>
    <lineage>
        <taxon>Eukaryota</taxon>
        <taxon>Metazoa</taxon>
        <taxon>Ecdysozoa</taxon>
        <taxon>Arthropoda</taxon>
        <taxon>Hexapoda</taxon>
        <taxon>Insecta</taxon>
        <taxon>Pterygota</taxon>
        <taxon>Neoptera</taxon>
        <taxon>Endopterygota</taxon>
        <taxon>Lepidoptera</taxon>
        <taxon>Glossata</taxon>
        <taxon>Ditrysia</taxon>
        <taxon>Noctuoidea</taxon>
        <taxon>Noctuidae</taxon>
        <taxon>Amphipyrinae</taxon>
        <taxon>Spodoptera</taxon>
    </lineage>
</organism>
<sequence length="236" mass="28508">MCRRLARLEFELPRDPDQQKKEMLAITEEEHYRFISPDALERIEFYLSVSLSGKQLPEYPVELYKRARVAVDKQTECIKQRMLILTWQANVRRSEAEIREFFVMAMKRCILQYILEDGAERVRLQIPFVPPLWPAHVVRAPVPWHTPLVKAREALSHRYFLGNPVLLELRRMWHERYQNVYIVDMKKMQAEVPFPQYTHEFTENLNRLCQEMRTELEENWLIDVADTMIKMRHHWA</sequence>
<dbReference type="EMBL" id="JACKWZ010000199">
    <property type="protein sequence ID" value="KAF9412145.1"/>
    <property type="molecule type" value="Genomic_DNA"/>
</dbReference>
<name>A0A835GBE3_SPOEX</name>
<dbReference type="AlphaFoldDB" id="A0A835GBE3"/>
<accession>A0A835GBE3</accession>
<dbReference type="Proteomes" id="UP000648187">
    <property type="component" value="Unassembled WGS sequence"/>
</dbReference>
<keyword evidence="2" id="KW-1185">Reference proteome</keyword>
<comment type="caution">
    <text evidence="1">The sequence shown here is derived from an EMBL/GenBank/DDBJ whole genome shotgun (WGS) entry which is preliminary data.</text>
</comment>
<evidence type="ECO:0000313" key="2">
    <source>
        <dbReference type="Proteomes" id="UP000648187"/>
    </source>
</evidence>